<dbReference type="PANTHER" id="PTHR31310">
    <property type="match status" value="1"/>
</dbReference>
<dbReference type="OrthoDB" id="5784at2759"/>
<feature type="transmembrane region" description="Helical" evidence="5">
    <location>
        <begin position="419"/>
        <end position="438"/>
    </location>
</feature>
<keyword evidence="4 5" id="KW-0472">Membrane</keyword>
<keyword evidence="3 5" id="KW-1133">Transmembrane helix</keyword>
<dbReference type="RefSeq" id="XP_037139367.1">
    <property type="nucleotide sequence ID" value="XM_037283471.1"/>
</dbReference>
<dbReference type="CDD" id="cd03386">
    <property type="entry name" value="PAP2_Aur1_like"/>
    <property type="match status" value="1"/>
</dbReference>
<feature type="transmembrane region" description="Helical" evidence="5">
    <location>
        <begin position="185"/>
        <end position="208"/>
    </location>
</feature>
<dbReference type="AlphaFoldDB" id="A0A7G3ZGQ7"/>
<evidence type="ECO:0000313" key="8">
    <source>
        <dbReference type="Proteomes" id="UP000515788"/>
    </source>
</evidence>
<accession>A0A7G3ZGQ7</accession>
<dbReference type="EMBL" id="CP059249">
    <property type="protein sequence ID" value="QLL32693.1"/>
    <property type="molecule type" value="Genomic_DNA"/>
</dbReference>
<dbReference type="GO" id="GO:0016020">
    <property type="term" value="C:membrane"/>
    <property type="evidence" value="ECO:0007669"/>
    <property type="project" value="UniProtKB-SubCell"/>
</dbReference>
<dbReference type="PANTHER" id="PTHR31310:SF8">
    <property type="entry name" value="INOSITOLPHOSPHOTRANSFERASE 1"/>
    <property type="match status" value="1"/>
</dbReference>
<dbReference type="GO" id="GO:0030148">
    <property type="term" value="P:sphingolipid biosynthetic process"/>
    <property type="evidence" value="ECO:0007669"/>
    <property type="project" value="TreeGrafter"/>
</dbReference>
<evidence type="ECO:0000256" key="4">
    <source>
        <dbReference type="ARBA" id="ARBA00023136"/>
    </source>
</evidence>
<dbReference type="GO" id="GO:0006676">
    <property type="term" value="P:mannosyl diphosphorylinositol ceramide metabolic process"/>
    <property type="evidence" value="ECO:0007669"/>
    <property type="project" value="TreeGrafter"/>
</dbReference>
<dbReference type="Pfam" id="PF14378">
    <property type="entry name" value="PAP2_3"/>
    <property type="match status" value="1"/>
</dbReference>
<feature type="domain" description="Inositolphosphotransferase Aur1/Ipt1" evidence="6">
    <location>
        <begin position="164"/>
        <end position="309"/>
    </location>
</feature>
<feature type="transmembrane region" description="Helical" evidence="5">
    <location>
        <begin position="28"/>
        <end position="48"/>
    </location>
</feature>
<feature type="transmembrane region" description="Helical" evidence="5">
    <location>
        <begin position="94"/>
        <end position="119"/>
    </location>
</feature>
<name>A0A7G3ZGQ7_9SACH</name>
<feature type="transmembrane region" description="Helical" evidence="5">
    <location>
        <begin position="148"/>
        <end position="165"/>
    </location>
</feature>
<evidence type="ECO:0000256" key="3">
    <source>
        <dbReference type="ARBA" id="ARBA00022989"/>
    </source>
</evidence>
<feature type="transmembrane region" description="Helical" evidence="5">
    <location>
        <begin position="391"/>
        <end position="407"/>
    </location>
</feature>
<dbReference type="GeneID" id="59325860"/>
<gene>
    <name evidence="7" type="ORF">HG536_0D02150</name>
</gene>
<sequence>MSDRYDGGGTVAKIVKRLYFGAVNQRNALTLTLNFFVNFSPILLWLIIFKNAGAIPIEVRPKIHSKAAFLLDIYLFGDLWNELLFQYNNDRYRMATFVTSFAFAVVCLVLIPVAIWYFIYYVKKVKYNVIEWYDHIFHFSSRSNPKRLRVLVVPFLLPLVAFLLLNFEHTFAVQTNENFQKWKDILAWFSYVILHLTAPILTAVYLYVFHPPGTVKCFALALGLQNLMGVCTHLLLPMAPPWFVHLYGINDVEHVNYTQKGYAAGLTRVDSHLGTHLNNAGFHLSPIVFGAVPSLHSAMAVQCFLFLVTRSTTLKNRFTAQTAHGLDAAKSPEDLELASVDGTSQEVDQESLVSSTVERENDGEVISYLKYYHQDPSLTNRWYFTIFNKAILPRFLGTGFIILQWWATMYLDHHYRFDLFIGVLYALFMHILINNLILQPRVLTRWIQIRTGQEPDTKNEGRTLGMRVFENTRFEWFFDPLA</sequence>
<evidence type="ECO:0000256" key="1">
    <source>
        <dbReference type="ARBA" id="ARBA00004141"/>
    </source>
</evidence>
<evidence type="ECO:0000313" key="7">
    <source>
        <dbReference type="EMBL" id="QLL32693.1"/>
    </source>
</evidence>
<evidence type="ECO:0000256" key="2">
    <source>
        <dbReference type="ARBA" id="ARBA00022692"/>
    </source>
</evidence>
<feature type="transmembrane region" description="Helical" evidence="5">
    <location>
        <begin position="215"/>
        <end position="236"/>
    </location>
</feature>
<comment type="subcellular location">
    <subcellularLocation>
        <location evidence="1">Membrane</location>
        <topology evidence="1">Multi-pass membrane protein</topology>
    </subcellularLocation>
</comment>
<dbReference type="InterPro" id="IPR026841">
    <property type="entry name" value="Aur1/Ipt1"/>
</dbReference>
<evidence type="ECO:0000259" key="6">
    <source>
        <dbReference type="Pfam" id="PF14378"/>
    </source>
</evidence>
<proteinExistence type="predicted"/>
<keyword evidence="2 5" id="KW-0812">Transmembrane</keyword>
<reference evidence="7 8" key="1">
    <citation type="submission" date="2020-06" db="EMBL/GenBank/DDBJ databases">
        <title>The yeast mating-type switching endonuclease HO is a domesticated member of an unorthodox homing genetic element family.</title>
        <authorList>
            <person name="Coughlan A.Y."/>
            <person name="Lombardi L."/>
            <person name="Braun-Galleani S."/>
            <person name="Martos A.R."/>
            <person name="Galeote V."/>
            <person name="Bigey F."/>
            <person name="Dequin S."/>
            <person name="Byrne K.P."/>
            <person name="Wolfe K.H."/>
        </authorList>
    </citation>
    <scope>NUCLEOTIDE SEQUENCE [LARGE SCALE GENOMIC DNA]</scope>
    <source>
        <strain evidence="7 8">CBS764</strain>
    </source>
</reference>
<evidence type="ECO:0000256" key="5">
    <source>
        <dbReference type="SAM" id="Phobius"/>
    </source>
</evidence>
<dbReference type="KEGG" id="tgb:HG536_0D02150"/>
<dbReference type="Proteomes" id="UP000515788">
    <property type="component" value="Chromosome 4"/>
</dbReference>
<protein>
    <recommendedName>
        <fullName evidence="6">Inositolphosphotransferase Aur1/Ipt1 domain-containing protein</fullName>
    </recommendedName>
</protein>
<keyword evidence="8" id="KW-1185">Reference proteome</keyword>
<feature type="transmembrane region" description="Helical" evidence="5">
    <location>
        <begin position="287"/>
        <end position="308"/>
    </location>
</feature>
<dbReference type="InterPro" id="IPR052185">
    <property type="entry name" value="IPC_Synthase-Related"/>
</dbReference>
<organism evidence="7 8">
    <name type="scientific">Torulaspora globosa</name>
    <dbReference type="NCBI Taxonomy" id="48254"/>
    <lineage>
        <taxon>Eukaryota</taxon>
        <taxon>Fungi</taxon>
        <taxon>Dikarya</taxon>
        <taxon>Ascomycota</taxon>
        <taxon>Saccharomycotina</taxon>
        <taxon>Saccharomycetes</taxon>
        <taxon>Saccharomycetales</taxon>
        <taxon>Saccharomycetaceae</taxon>
        <taxon>Torulaspora</taxon>
    </lineage>
</organism>
<dbReference type="GO" id="GO:0070916">
    <property type="term" value="C:inositol phosphoceramide synthase complex"/>
    <property type="evidence" value="ECO:0007669"/>
    <property type="project" value="TreeGrafter"/>
</dbReference>